<proteinExistence type="predicted"/>
<organism evidence="1 2">
    <name type="scientific">Desulforamulus reducens (strain ATCC BAA-1160 / DSM 100696 / MI-1)</name>
    <name type="common">Desulfotomaculum reducens</name>
    <dbReference type="NCBI Taxonomy" id="349161"/>
    <lineage>
        <taxon>Bacteria</taxon>
        <taxon>Bacillati</taxon>
        <taxon>Bacillota</taxon>
        <taxon>Clostridia</taxon>
        <taxon>Eubacteriales</taxon>
        <taxon>Peptococcaceae</taxon>
        <taxon>Desulforamulus</taxon>
    </lineage>
</organism>
<keyword evidence="2" id="KW-1185">Reference proteome</keyword>
<dbReference type="RefSeq" id="WP_011876425.1">
    <property type="nucleotide sequence ID" value="NC_009253.1"/>
</dbReference>
<dbReference type="OrthoDB" id="1682403at2"/>
<dbReference type="Proteomes" id="UP000001556">
    <property type="component" value="Chromosome"/>
</dbReference>
<evidence type="ECO:0000313" key="1">
    <source>
        <dbReference type="EMBL" id="ABO48581.1"/>
    </source>
</evidence>
<gene>
    <name evidence="1" type="ordered locus">Dred_0031</name>
</gene>
<reference evidence="1 2" key="1">
    <citation type="submission" date="2007-03" db="EMBL/GenBank/DDBJ databases">
        <title>Complete sequence of Desulfotomaculum reducens MI-1.</title>
        <authorList>
            <consortium name="US DOE Joint Genome Institute"/>
            <person name="Copeland A."/>
            <person name="Lucas S."/>
            <person name="Lapidus A."/>
            <person name="Barry K."/>
            <person name="Detter J.C."/>
            <person name="Glavina del Rio T."/>
            <person name="Hammon N."/>
            <person name="Israni S."/>
            <person name="Dalin E."/>
            <person name="Tice H."/>
            <person name="Pitluck S."/>
            <person name="Sims D."/>
            <person name="Brettin T."/>
            <person name="Bruce D."/>
            <person name="Han C."/>
            <person name="Tapia R."/>
            <person name="Schmutz J."/>
            <person name="Larimer F."/>
            <person name="Land M."/>
            <person name="Hauser L."/>
            <person name="Kyrpides N."/>
            <person name="Kim E."/>
            <person name="Tebo B.M."/>
            <person name="Richardson P."/>
        </authorList>
    </citation>
    <scope>NUCLEOTIDE SEQUENCE [LARGE SCALE GENOMIC DNA]</scope>
    <source>
        <strain evidence="1 2">MI-1</strain>
    </source>
</reference>
<protein>
    <submittedName>
        <fullName evidence="1">Uncharacterized protein</fullName>
    </submittedName>
</protein>
<accession>A4J0H8</accession>
<name>A4J0H8_DESRM</name>
<sequence length="79" mass="9043">MRIIKSVQGINILRKADALPTEYLELLEKEFLQMVEQLGGFENYDPKTYGYIVVLESGDNVRDLSVVGLTQVKEYINSF</sequence>
<dbReference type="HOGENOM" id="CLU_2600374_0_0_9"/>
<dbReference type="EMBL" id="CP000612">
    <property type="protein sequence ID" value="ABO48581.1"/>
    <property type="molecule type" value="Genomic_DNA"/>
</dbReference>
<dbReference type="KEGG" id="drm:Dred_0031"/>
<evidence type="ECO:0000313" key="2">
    <source>
        <dbReference type="Proteomes" id="UP000001556"/>
    </source>
</evidence>
<dbReference type="AlphaFoldDB" id="A4J0H8"/>